<dbReference type="Proteomes" id="UP000658656">
    <property type="component" value="Unassembled WGS sequence"/>
</dbReference>
<reference evidence="1" key="1">
    <citation type="journal article" date="2014" name="Int. J. Syst. Evol. Microbiol.">
        <title>Complete genome sequence of Corynebacterium casei LMG S-19264T (=DSM 44701T), isolated from a smear-ripened cheese.</title>
        <authorList>
            <consortium name="US DOE Joint Genome Institute (JGI-PGF)"/>
            <person name="Walter F."/>
            <person name="Albersmeier A."/>
            <person name="Kalinowski J."/>
            <person name="Ruckert C."/>
        </authorList>
    </citation>
    <scope>NUCLEOTIDE SEQUENCE</scope>
    <source>
        <strain evidence="1">CGMCC 4.7679</strain>
    </source>
</reference>
<proteinExistence type="predicted"/>
<protein>
    <submittedName>
        <fullName evidence="1">Uncharacterized protein</fullName>
    </submittedName>
</protein>
<name>A0A8H9IM93_9PSEU</name>
<sequence>MAKLTREEMIQLVEKVWQGEAPEEEQDRWIEEIRSTTGNPHVLRLIQNEEGLTAEQVVDKALEYKPFQL</sequence>
<organism evidence="1 2">
    <name type="scientific">Amycolatopsis bartoniae</name>
    <dbReference type="NCBI Taxonomy" id="941986"/>
    <lineage>
        <taxon>Bacteria</taxon>
        <taxon>Bacillati</taxon>
        <taxon>Actinomycetota</taxon>
        <taxon>Actinomycetes</taxon>
        <taxon>Pseudonocardiales</taxon>
        <taxon>Pseudonocardiaceae</taxon>
        <taxon>Amycolatopsis</taxon>
    </lineage>
</organism>
<comment type="caution">
    <text evidence="1">The sequence shown here is derived from an EMBL/GenBank/DDBJ whole genome shotgun (WGS) entry which is preliminary data.</text>
</comment>
<dbReference type="Gene3D" id="1.10.1200.20">
    <property type="entry name" value="Colicin E immunity protein"/>
    <property type="match status" value="1"/>
</dbReference>
<reference evidence="1" key="2">
    <citation type="submission" date="2020-09" db="EMBL/GenBank/DDBJ databases">
        <authorList>
            <person name="Sun Q."/>
            <person name="Zhou Y."/>
        </authorList>
    </citation>
    <scope>NUCLEOTIDE SEQUENCE</scope>
    <source>
        <strain evidence="1">CGMCC 4.7679</strain>
    </source>
</reference>
<dbReference type="OrthoDB" id="3399356at2"/>
<dbReference type="AlphaFoldDB" id="A0A8H9IM93"/>
<gene>
    <name evidence="1" type="ORF">GCM10017566_01770</name>
</gene>
<evidence type="ECO:0000313" key="1">
    <source>
        <dbReference type="EMBL" id="GHF32829.1"/>
    </source>
</evidence>
<dbReference type="InterPro" id="IPR035900">
    <property type="entry name" value="Colicin_E_sf"/>
</dbReference>
<evidence type="ECO:0000313" key="2">
    <source>
        <dbReference type="Proteomes" id="UP000658656"/>
    </source>
</evidence>
<dbReference type="EMBL" id="BNAV01000001">
    <property type="protein sequence ID" value="GHF32829.1"/>
    <property type="molecule type" value="Genomic_DNA"/>
</dbReference>
<accession>A0A8H9IM93</accession>
<dbReference type="RefSeq" id="WP_145938077.1">
    <property type="nucleotide sequence ID" value="NZ_BNAV01000001.1"/>
</dbReference>
<keyword evidence="2" id="KW-1185">Reference proteome</keyword>